<dbReference type="EMBL" id="VRMG01000016">
    <property type="protein sequence ID" value="TXN28091.1"/>
    <property type="molecule type" value="Genomic_DNA"/>
</dbReference>
<keyword evidence="1" id="KW-0489">Methyltransferase</keyword>
<comment type="caution">
    <text evidence="1">The sequence shown here is derived from an EMBL/GenBank/DDBJ whole genome shotgun (WGS) entry which is preliminary data.</text>
</comment>
<proteinExistence type="predicted"/>
<dbReference type="RefSeq" id="WP_147785132.1">
    <property type="nucleotide sequence ID" value="NZ_VRMG01000016.1"/>
</dbReference>
<name>A0A5C8UKW1_9MICO</name>
<dbReference type="GO" id="GO:0032259">
    <property type="term" value="P:methylation"/>
    <property type="evidence" value="ECO:0007669"/>
    <property type="project" value="UniProtKB-KW"/>
</dbReference>
<evidence type="ECO:0000313" key="1">
    <source>
        <dbReference type="EMBL" id="TXN28091.1"/>
    </source>
</evidence>
<evidence type="ECO:0000313" key="2">
    <source>
        <dbReference type="Proteomes" id="UP000321379"/>
    </source>
</evidence>
<dbReference type="AlphaFoldDB" id="A0A5C8UKW1"/>
<gene>
    <name evidence="1" type="ORF">FVP33_18250</name>
</gene>
<dbReference type="GO" id="GO:0008168">
    <property type="term" value="F:methyltransferase activity"/>
    <property type="evidence" value="ECO:0007669"/>
    <property type="project" value="UniProtKB-KW"/>
</dbReference>
<keyword evidence="2" id="KW-1185">Reference proteome</keyword>
<keyword evidence="1" id="KW-0808">Transferase</keyword>
<dbReference type="Proteomes" id="UP000321379">
    <property type="component" value="Unassembled WGS sequence"/>
</dbReference>
<reference evidence="1 2" key="1">
    <citation type="submission" date="2019-08" db="EMBL/GenBank/DDBJ databases">
        <title>Bacterial whole genome sequence for Glaciihabitans sp. CHu50b-6-2.</title>
        <authorList>
            <person name="Jin L."/>
        </authorList>
    </citation>
    <scope>NUCLEOTIDE SEQUENCE [LARGE SCALE GENOMIC DNA]</scope>
    <source>
        <strain evidence="1 2">CHu50b-6-2</strain>
    </source>
</reference>
<organism evidence="1 2">
    <name type="scientific">Lacisediminihabitans profunda</name>
    <dbReference type="NCBI Taxonomy" id="2594790"/>
    <lineage>
        <taxon>Bacteria</taxon>
        <taxon>Bacillati</taxon>
        <taxon>Actinomycetota</taxon>
        <taxon>Actinomycetes</taxon>
        <taxon>Micrococcales</taxon>
        <taxon>Microbacteriaceae</taxon>
        <taxon>Lacisediminihabitans</taxon>
    </lineage>
</organism>
<accession>A0A5C8UKW1</accession>
<sequence length="81" mass="8655">MSTGTANETTTRADRTLTGKTWVAFGPAGAVGSIHSTEGGYTFKLIADADFRGEYPTLEVAKSALHASLLPGAEWPEFREH</sequence>
<protein>
    <submittedName>
        <fullName evidence="1">Methyltransferase</fullName>
    </submittedName>
</protein>